<dbReference type="EMBL" id="CAJVPL010003805">
    <property type="protein sequence ID" value="CAG8638737.1"/>
    <property type="molecule type" value="Genomic_DNA"/>
</dbReference>
<dbReference type="PROSITE" id="PS50056">
    <property type="entry name" value="TYR_PHOSPHATASE_2"/>
    <property type="match status" value="1"/>
</dbReference>
<evidence type="ECO:0000313" key="3">
    <source>
        <dbReference type="EMBL" id="CAG8638737.1"/>
    </source>
</evidence>
<evidence type="ECO:0000259" key="1">
    <source>
        <dbReference type="PROSITE" id="PS50054"/>
    </source>
</evidence>
<dbReference type="InterPro" id="IPR029021">
    <property type="entry name" value="Prot-tyrosine_phosphatase-like"/>
</dbReference>
<dbReference type="InterPro" id="IPR020422">
    <property type="entry name" value="TYR_PHOSPHATASE_DUAL_dom"/>
</dbReference>
<organism evidence="3 4">
    <name type="scientific">Ambispora gerdemannii</name>
    <dbReference type="NCBI Taxonomy" id="144530"/>
    <lineage>
        <taxon>Eukaryota</taxon>
        <taxon>Fungi</taxon>
        <taxon>Fungi incertae sedis</taxon>
        <taxon>Mucoromycota</taxon>
        <taxon>Glomeromycotina</taxon>
        <taxon>Glomeromycetes</taxon>
        <taxon>Archaeosporales</taxon>
        <taxon>Ambisporaceae</taxon>
        <taxon>Ambispora</taxon>
    </lineage>
</organism>
<evidence type="ECO:0000259" key="2">
    <source>
        <dbReference type="PROSITE" id="PS50056"/>
    </source>
</evidence>
<dbReference type="Proteomes" id="UP000789831">
    <property type="component" value="Unassembled WGS sequence"/>
</dbReference>
<dbReference type="SUPFAM" id="SSF52799">
    <property type="entry name" value="(Phosphotyrosine protein) phosphatases II"/>
    <property type="match status" value="1"/>
</dbReference>
<reference evidence="3" key="1">
    <citation type="submission" date="2021-06" db="EMBL/GenBank/DDBJ databases">
        <authorList>
            <person name="Kallberg Y."/>
            <person name="Tangrot J."/>
            <person name="Rosling A."/>
        </authorList>
    </citation>
    <scope>NUCLEOTIDE SEQUENCE</scope>
    <source>
        <strain evidence="3">MT106</strain>
    </source>
</reference>
<dbReference type="PROSITE" id="PS50054">
    <property type="entry name" value="TYR_PHOSPHATASE_DUAL"/>
    <property type="match status" value="1"/>
</dbReference>
<dbReference type="AlphaFoldDB" id="A0A9N9DG50"/>
<dbReference type="InterPro" id="IPR050561">
    <property type="entry name" value="PTP"/>
</dbReference>
<dbReference type="FunFam" id="3.90.190.10:FF:000157">
    <property type="entry name" value="Protein-tyrosine phosphatase"/>
    <property type="match status" value="1"/>
</dbReference>
<evidence type="ECO:0000313" key="4">
    <source>
        <dbReference type="Proteomes" id="UP000789831"/>
    </source>
</evidence>
<protein>
    <submittedName>
        <fullName evidence="3">11640_t:CDS:1</fullName>
    </submittedName>
</protein>
<sequence length="176" mass="19714">TDTNSSSTADNNNNFTCRLLGNLGLSSCPGKKVRLNGPVRGRATINRDLDLDFQRLKTLGISMIVCCLDDEELKFLGAPWAQYKELAQQHNLEIIRLPMVEGGCPDSLEQLEDIITKLDNHIESGRRVLAHCRGGVGRAGLIACCWLLKRQYCYSADRSIQLVRMRRSPKAIETMH</sequence>
<name>A0A9N9DG50_9GLOM</name>
<dbReference type="GO" id="GO:0140096">
    <property type="term" value="F:catalytic activity, acting on a protein"/>
    <property type="evidence" value="ECO:0007669"/>
    <property type="project" value="UniProtKB-ARBA"/>
</dbReference>
<feature type="domain" description="Tyrosine specific protein phosphatases" evidence="2">
    <location>
        <begin position="109"/>
        <end position="167"/>
    </location>
</feature>
<feature type="non-terminal residue" evidence="3">
    <location>
        <position position="176"/>
    </location>
</feature>
<gene>
    <name evidence="3" type="ORF">AGERDE_LOCUS10877</name>
</gene>
<keyword evidence="4" id="KW-1185">Reference proteome</keyword>
<dbReference type="PANTHER" id="PTHR23339">
    <property type="entry name" value="TYROSINE SPECIFIC PROTEIN PHOSPHATASE AND DUAL SPECIFICITY PROTEIN PHOSPHATASE"/>
    <property type="match status" value="1"/>
</dbReference>
<accession>A0A9N9DG50</accession>
<dbReference type="InterPro" id="IPR000387">
    <property type="entry name" value="Tyr_Pase_dom"/>
</dbReference>
<comment type="caution">
    <text evidence="3">The sequence shown here is derived from an EMBL/GenBank/DDBJ whole genome shotgun (WGS) entry which is preliminary data.</text>
</comment>
<feature type="domain" description="Tyrosine-protein phosphatase" evidence="1">
    <location>
        <begin position="14"/>
        <end position="176"/>
    </location>
</feature>
<dbReference type="Gene3D" id="3.90.190.10">
    <property type="entry name" value="Protein tyrosine phosphatase superfamily"/>
    <property type="match status" value="1"/>
</dbReference>
<dbReference type="Pfam" id="PF00782">
    <property type="entry name" value="DSPc"/>
    <property type="match status" value="1"/>
</dbReference>
<dbReference type="OrthoDB" id="266663at2759"/>
<dbReference type="InterPro" id="IPR000340">
    <property type="entry name" value="Dual-sp_phosphatase_cat-dom"/>
</dbReference>
<proteinExistence type="predicted"/>